<gene>
    <name evidence="10" type="primary">LOC113214118</name>
</gene>
<dbReference type="Pfam" id="PF00743">
    <property type="entry name" value="FMO-like"/>
    <property type="match status" value="1"/>
</dbReference>
<dbReference type="GO" id="GO:0050661">
    <property type="term" value="F:NADP binding"/>
    <property type="evidence" value="ECO:0007669"/>
    <property type="project" value="InterPro"/>
</dbReference>
<protein>
    <recommendedName>
        <fullName evidence="8">Flavin-containing monooxygenase</fullName>
        <ecNumber evidence="8">1.-.-.-</ecNumber>
    </recommendedName>
</protein>
<evidence type="ECO:0000256" key="3">
    <source>
        <dbReference type="ARBA" id="ARBA00022630"/>
    </source>
</evidence>
<organism evidence="9 10">
    <name type="scientific">Frankliniella occidentalis</name>
    <name type="common">Western flower thrips</name>
    <name type="synonym">Euthrips occidentalis</name>
    <dbReference type="NCBI Taxonomy" id="133901"/>
    <lineage>
        <taxon>Eukaryota</taxon>
        <taxon>Metazoa</taxon>
        <taxon>Ecdysozoa</taxon>
        <taxon>Arthropoda</taxon>
        <taxon>Hexapoda</taxon>
        <taxon>Insecta</taxon>
        <taxon>Pterygota</taxon>
        <taxon>Neoptera</taxon>
        <taxon>Paraneoptera</taxon>
        <taxon>Thysanoptera</taxon>
        <taxon>Terebrantia</taxon>
        <taxon>Thripoidea</taxon>
        <taxon>Thripidae</taxon>
        <taxon>Frankliniella</taxon>
    </lineage>
</organism>
<sequence length="466" mass="52534">MVVGPQQQPLGTGPDEPRRVAVIGAGAAGLCAARHLAAAGVPCTVFEQTGNVGGTWVYNERVGMDQFGLPVHSSMYRNLRINIPKHVMCYPDFPFKKGGRSYATHQEIRDYLKNYAQHFDLHQYVQHYTHVKRVTPQGSRWSVLVEDLKTGRVSEEVFDAVLVCNGHYSVPYTPTVPNMSLYGGVSLHSHDYREPEPFAGADVVVLGAKASGLDIALEVAKVANNVFLSHNGDLVPSRLPDNVQQVKGIKEATEDGFVLLDGTTVRASAVIFATGYEFSFPFLAPECGVRVVHNRVVPLYKHMLHRERPTMALIGIPYCVVPFVIFHYQIRYFLSLFLGRVALPSKEQMEREEDADMQKHLLQFPARHTHKMGDLQWPYLHDLAAAGDFEDDMWPVVQEVYDAVEEDRKNLLTVYRSIEYNVTGRETYERVLPPSAGLLPKQAQQQQQHLQQHLQQRLQQQPVQIK</sequence>
<dbReference type="InterPro" id="IPR036188">
    <property type="entry name" value="FAD/NAD-bd_sf"/>
</dbReference>
<evidence type="ECO:0000256" key="4">
    <source>
        <dbReference type="ARBA" id="ARBA00022827"/>
    </source>
</evidence>
<dbReference type="InterPro" id="IPR020946">
    <property type="entry name" value="Flavin_mOase-like"/>
</dbReference>
<dbReference type="FunFam" id="3.50.50.60:FF:000138">
    <property type="entry name" value="Flavin-containing monooxygenase"/>
    <property type="match status" value="1"/>
</dbReference>
<evidence type="ECO:0000256" key="1">
    <source>
        <dbReference type="ARBA" id="ARBA00001974"/>
    </source>
</evidence>
<keyword evidence="3 8" id="KW-0285">Flavoprotein</keyword>
<evidence type="ECO:0000256" key="2">
    <source>
        <dbReference type="ARBA" id="ARBA00009183"/>
    </source>
</evidence>
<evidence type="ECO:0000313" key="9">
    <source>
        <dbReference type="Proteomes" id="UP000504606"/>
    </source>
</evidence>
<keyword evidence="9" id="KW-1185">Reference proteome</keyword>
<keyword evidence="5" id="KW-0521">NADP</keyword>
<keyword evidence="4 8" id="KW-0274">FAD</keyword>
<dbReference type="KEGG" id="foc:113214118"/>
<comment type="cofactor">
    <cofactor evidence="1 8">
        <name>FAD</name>
        <dbReference type="ChEBI" id="CHEBI:57692"/>
    </cofactor>
</comment>
<reference evidence="10" key="1">
    <citation type="journal article" date="2018" name="Proc. Natl. Acad. Sci. U.S.A.">
        <title>Phylogenomics and the evolution of hemipteroid insects.</title>
        <authorList>
            <person name="Johnson K.P."/>
            <person name="Dietrich C.H."/>
            <person name="Friedrich F."/>
            <person name="Beutel R.G."/>
            <person name="Wipfler B."/>
            <person name="Peters R.S."/>
            <person name="Allen J.M."/>
            <person name="Petersen M."/>
            <person name="Donath A."/>
            <person name="Walden K.K."/>
            <person name="Kozlov A.M."/>
            <person name="Podsiadlowski L."/>
            <person name="Mayer C."/>
            <person name="Meusemann K."/>
            <person name="Vasilikopoulos A."/>
            <person name="Waterhouse R.M."/>
            <person name="Cameron S.L."/>
            <person name="Weirauch C."/>
            <person name="Swanson D.R."/>
            <person name="Percy D.M."/>
            <person name="Hardy N.B."/>
            <person name="Terry I."/>
            <person name="Liu S."/>
            <person name="Zhou X."/>
            <person name="Misof B."/>
            <person name="Robertson H.M."/>
            <person name="Yoshizawa K."/>
        </authorList>
    </citation>
    <scope>NUCLEOTIDE SEQUENCE</scope>
    <source>
        <tissue evidence="10">Whole organism</tissue>
    </source>
</reference>
<dbReference type="Proteomes" id="UP000504606">
    <property type="component" value="Unplaced"/>
</dbReference>
<dbReference type="EC" id="1.-.-.-" evidence="8"/>
<keyword evidence="6 8" id="KW-0560">Oxidoreductase</keyword>
<evidence type="ECO:0000256" key="5">
    <source>
        <dbReference type="ARBA" id="ARBA00022857"/>
    </source>
</evidence>
<evidence type="ECO:0000313" key="10">
    <source>
        <dbReference type="RefSeq" id="XP_026289173.2"/>
    </source>
</evidence>
<dbReference type="SUPFAM" id="SSF51905">
    <property type="entry name" value="FAD/NAD(P)-binding domain"/>
    <property type="match status" value="2"/>
</dbReference>
<dbReference type="GO" id="GO:0004499">
    <property type="term" value="F:N,N-dimethylaniline monooxygenase activity"/>
    <property type="evidence" value="ECO:0007669"/>
    <property type="project" value="InterPro"/>
</dbReference>
<evidence type="ECO:0000256" key="6">
    <source>
        <dbReference type="ARBA" id="ARBA00023002"/>
    </source>
</evidence>
<dbReference type="AlphaFoldDB" id="A0A6J1T7C9"/>
<dbReference type="GO" id="GO:0050660">
    <property type="term" value="F:flavin adenine dinucleotide binding"/>
    <property type="evidence" value="ECO:0007669"/>
    <property type="project" value="InterPro"/>
</dbReference>
<keyword evidence="7 8" id="KW-0503">Monooxygenase</keyword>
<accession>A0A6J1T7C9</accession>
<dbReference type="InterPro" id="IPR000960">
    <property type="entry name" value="Flavin_mOase"/>
</dbReference>
<dbReference type="PANTHER" id="PTHR23023">
    <property type="entry name" value="DIMETHYLANILINE MONOOXYGENASE"/>
    <property type="match status" value="1"/>
</dbReference>
<name>A0A6J1T7C9_FRAOC</name>
<evidence type="ECO:0000256" key="8">
    <source>
        <dbReference type="RuleBase" id="RU361177"/>
    </source>
</evidence>
<proteinExistence type="inferred from homology"/>
<dbReference type="OrthoDB" id="66881at2759"/>
<dbReference type="InterPro" id="IPR050346">
    <property type="entry name" value="FMO-like"/>
</dbReference>
<dbReference type="RefSeq" id="XP_026289173.2">
    <property type="nucleotide sequence ID" value="XM_026433388.2"/>
</dbReference>
<dbReference type="GeneID" id="113214118"/>
<comment type="similarity">
    <text evidence="2 8">Belongs to the FMO family.</text>
</comment>
<evidence type="ECO:0000256" key="7">
    <source>
        <dbReference type="ARBA" id="ARBA00023033"/>
    </source>
</evidence>
<reference evidence="10" key="2">
    <citation type="submission" date="2025-08" db="UniProtKB">
        <authorList>
            <consortium name="RefSeq"/>
        </authorList>
    </citation>
    <scope>IDENTIFICATION</scope>
    <source>
        <tissue evidence="10">Whole organism</tissue>
    </source>
</reference>
<dbReference type="Gene3D" id="3.50.50.60">
    <property type="entry name" value="FAD/NAD(P)-binding domain"/>
    <property type="match status" value="2"/>
</dbReference>
<dbReference type="PRINTS" id="PR00370">
    <property type="entry name" value="FMOXYGENASE"/>
</dbReference>